<protein>
    <submittedName>
        <fullName evidence="1">Uncharacterized protein</fullName>
    </submittedName>
</protein>
<dbReference type="AlphaFoldDB" id="A0A5J9SDI9"/>
<dbReference type="Proteomes" id="UP000324897">
    <property type="component" value="Unassembled WGS sequence"/>
</dbReference>
<comment type="caution">
    <text evidence="1">The sequence shown here is derived from an EMBL/GenBank/DDBJ whole genome shotgun (WGS) entry which is preliminary data.</text>
</comment>
<evidence type="ECO:0000313" key="2">
    <source>
        <dbReference type="Proteomes" id="UP000324897"/>
    </source>
</evidence>
<proteinExistence type="predicted"/>
<evidence type="ECO:0000313" key="1">
    <source>
        <dbReference type="EMBL" id="TVT96898.1"/>
    </source>
</evidence>
<reference evidence="1 2" key="1">
    <citation type="journal article" date="2019" name="Sci. Rep.">
        <title>A high-quality genome of Eragrostis curvula grass provides insights into Poaceae evolution and supports new strategies to enhance forage quality.</title>
        <authorList>
            <person name="Carballo J."/>
            <person name="Santos B.A.C.M."/>
            <person name="Zappacosta D."/>
            <person name="Garbus I."/>
            <person name="Selva J.P."/>
            <person name="Gallo C.A."/>
            <person name="Diaz A."/>
            <person name="Albertini E."/>
            <person name="Caccamo M."/>
            <person name="Echenique V."/>
        </authorList>
    </citation>
    <scope>NUCLEOTIDE SEQUENCE [LARGE SCALE GENOMIC DNA]</scope>
    <source>
        <strain evidence="2">cv. Victoria</strain>
        <tissue evidence="1">Leaf</tissue>
    </source>
</reference>
<sequence length="76" mass="7946">MIITTDAAAGLISGGRRRSSSTSAAISSHQRLVCYPCEAPRTIRLLFGANGGYGRQVGEDDDEGEPIPALCWAPGP</sequence>
<dbReference type="EMBL" id="RWGY01001114">
    <property type="protein sequence ID" value="TVT96898.1"/>
    <property type="molecule type" value="Genomic_DNA"/>
</dbReference>
<keyword evidence="2" id="KW-1185">Reference proteome</keyword>
<gene>
    <name evidence="1" type="ORF">EJB05_57864</name>
</gene>
<dbReference type="Gramene" id="TVT96898">
    <property type="protein sequence ID" value="TVT96898"/>
    <property type="gene ID" value="EJB05_57864"/>
</dbReference>
<organism evidence="1 2">
    <name type="scientific">Eragrostis curvula</name>
    <name type="common">weeping love grass</name>
    <dbReference type="NCBI Taxonomy" id="38414"/>
    <lineage>
        <taxon>Eukaryota</taxon>
        <taxon>Viridiplantae</taxon>
        <taxon>Streptophyta</taxon>
        <taxon>Embryophyta</taxon>
        <taxon>Tracheophyta</taxon>
        <taxon>Spermatophyta</taxon>
        <taxon>Magnoliopsida</taxon>
        <taxon>Liliopsida</taxon>
        <taxon>Poales</taxon>
        <taxon>Poaceae</taxon>
        <taxon>PACMAD clade</taxon>
        <taxon>Chloridoideae</taxon>
        <taxon>Eragrostideae</taxon>
        <taxon>Eragrostidinae</taxon>
        <taxon>Eragrostis</taxon>
    </lineage>
</organism>
<accession>A0A5J9SDI9</accession>
<name>A0A5J9SDI9_9POAL</name>